<dbReference type="Proteomes" id="UP000712281">
    <property type="component" value="Unassembled WGS sequence"/>
</dbReference>
<gene>
    <name evidence="1" type="ORF">F2Q68_00000085</name>
</gene>
<organism evidence="1 2">
    <name type="scientific">Brassica cretica</name>
    <name type="common">Mustard</name>
    <dbReference type="NCBI Taxonomy" id="69181"/>
    <lineage>
        <taxon>Eukaryota</taxon>
        <taxon>Viridiplantae</taxon>
        <taxon>Streptophyta</taxon>
        <taxon>Embryophyta</taxon>
        <taxon>Tracheophyta</taxon>
        <taxon>Spermatophyta</taxon>
        <taxon>Magnoliopsida</taxon>
        <taxon>eudicotyledons</taxon>
        <taxon>Gunneridae</taxon>
        <taxon>Pentapetalae</taxon>
        <taxon>rosids</taxon>
        <taxon>malvids</taxon>
        <taxon>Brassicales</taxon>
        <taxon>Brassicaceae</taxon>
        <taxon>Brassiceae</taxon>
        <taxon>Brassica</taxon>
    </lineage>
</organism>
<accession>A0A8S9J6Z3</accession>
<evidence type="ECO:0000313" key="1">
    <source>
        <dbReference type="EMBL" id="KAF2577016.1"/>
    </source>
</evidence>
<proteinExistence type="predicted"/>
<comment type="caution">
    <text evidence="1">The sequence shown here is derived from an EMBL/GenBank/DDBJ whole genome shotgun (WGS) entry which is preliminary data.</text>
</comment>
<evidence type="ECO:0000313" key="2">
    <source>
        <dbReference type="Proteomes" id="UP000712281"/>
    </source>
</evidence>
<dbReference type="AlphaFoldDB" id="A0A8S9J6Z3"/>
<name>A0A8S9J6Z3_BRACR</name>
<sequence length="117" mass="12675">MPASIGVASGTLFPWIGWAIWKARNRLVFDGFAASPEETLSSAIRLAREWSKDSKPETSGQIRNRRVELPTPNGATIVRLDAAWSGDGNVAGKIILQQQLVLVTLLAVSCTVHCDCI</sequence>
<reference evidence="1" key="1">
    <citation type="submission" date="2019-12" db="EMBL/GenBank/DDBJ databases">
        <title>Genome sequencing and annotation of Brassica cretica.</title>
        <authorList>
            <person name="Studholme D.J."/>
            <person name="Sarris P.F."/>
        </authorList>
    </citation>
    <scope>NUCLEOTIDE SEQUENCE</scope>
    <source>
        <strain evidence="1">PFS-001/15</strain>
        <tissue evidence="1">Leaf</tissue>
    </source>
</reference>
<dbReference type="EMBL" id="QGKW02001660">
    <property type="protein sequence ID" value="KAF2577016.1"/>
    <property type="molecule type" value="Genomic_DNA"/>
</dbReference>
<protein>
    <submittedName>
        <fullName evidence="1">Uncharacterized protein</fullName>
    </submittedName>
</protein>